<keyword evidence="3" id="KW-1185">Reference proteome</keyword>
<reference evidence="2 3" key="1">
    <citation type="submission" date="2021-03" db="EMBL/GenBank/DDBJ databases">
        <title>Sequencing the genomes of 1000 actinobacteria strains.</title>
        <authorList>
            <person name="Klenk H.-P."/>
        </authorList>
    </citation>
    <scope>NUCLEOTIDE SEQUENCE [LARGE SCALE GENOMIC DNA]</scope>
    <source>
        <strain evidence="2 3">DSM 44506</strain>
    </source>
</reference>
<feature type="compositionally biased region" description="Basic and acidic residues" evidence="1">
    <location>
        <begin position="98"/>
        <end position="113"/>
    </location>
</feature>
<accession>A0ABS4U576</accession>
<name>A0ABS4U576_9CORY</name>
<feature type="region of interest" description="Disordered" evidence="1">
    <location>
        <begin position="98"/>
        <end position="124"/>
    </location>
</feature>
<dbReference type="InterPro" id="IPR052552">
    <property type="entry name" value="YeaO-like"/>
</dbReference>
<dbReference type="EMBL" id="JAGINY010000001">
    <property type="protein sequence ID" value="MBP2331346.1"/>
    <property type="molecule type" value="Genomic_DNA"/>
</dbReference>
<dbReference type="Proteomes" id="UP001519305">
    <property type="component" value="Unassembled WGS sequence"/>
</dbReference>
<protein>
    <submittedName>
        <fullName evidence="2">Uncharacterized protein YeaO (DUF488 family)</fullName>
    </submittedName>
</protein>
<evidence type="ECO:0000313" key="3">
    <source>
        <dbReference type="Proteomes" id="UP001519305"/>
    </source>
</evidence>
<sequence>MSDSTNAKPAGDSGDTTGDGPIRVVKIHDLRSGDVTAGDGRTILVDRLWPRGVAKDSVDLDDWFKEVAPSPDLRKWFGHDPDRFDEFADRYRHELDERAAAINRPDSDAGDRSSDDDDSDDDELAELLAAAADATVAKPLYLAYAAKDRDHNHALVLAAWLRDEID</sequence>
<organism evidence="2 3">
    <name type="scientific">Corynebacterium freneyi</name>
    <dbReference type="NCBI Taxonomy" id="134034"/>
    <lineage>
        <taxon>Bacteria</taxon>
        <taxon>Bacillati</taxon>
        <taxon>Actinomycetota</taxon>
        <taxon>Actinomycetes</taxon>
        <taxon>Mycobacteriales</taxon>
        <taxon>Corynebacteriaceae</taxon>
        <taxon>Corynebacterium</taxon>
    </lineage>
</organism>
<proteinExistence type="predicted"/>
<evidence type="ECO:0000256" key="1">
    <source>
        <dbReference type="SAM" id="MobiDB-lite"/>
    </source>
</evidence>
<dbReference type="RefSeq" id="WP_209651509.1">
    <property type="nucleotide sequence ID" value="NZ_CP047357.1"/>
</dbReference>
<gene>
    <name evidence="2" type="ORF">JOF33_000045</name>
</gene>
<comment type="caution">
    <text evidence="2">The sequence shown here is derived from an EMBL/GenBank/DDBJ whole genome shotgun (WGS) entry which is preliminary data.</text>
</comment>
<feature type="compositionally biased region" description="Acidic residues" evidence="1">
    <location>
        <begin position="114"/>
        <end position="124"/>
    </location>
</feature>
<feature type="region of interest" description="Disordered" evidence="1">
    <location>
        <begin position="1"/>
        <end position="22"/>
    </location>
</feature>
<dbReference type="PANTHER" id="PTHR36849">
    <property type="entry name" value="CYTOPLASMIC PROTEIN-RELATED"/>
    <property type="match status" value="1"/>
</dbReference>
<dbReference type="Pfam" id="PF22752">
    <property type="entry name" value="DUF488-N3i"/>
    <property type="match status" value="1"/>
</dbReference>
<evidence type="ECO:0000313" key="2">
    <source>
        <dbReference type="EMBL" id="MBP2331346.1"/>
    </source>
</evidence>
<dbReference type="PANTHER" id="PTHR36849:SF1">
    <property type="entry name" value="CYTOPLASMIC PROTEIN"/>
    <property type="match status" value="1"/>
</dbReference>